<dbReference type="AlphaFoldDB" id="A0A935C326"/>
<proteinExistence type="predicted"/>
<gene>
    <name evidence="2" type="ORF">JKK62_13095</name>
</gene>
<feature type="compositionally biased region" description="Low complexity" evidence="1">
    <location>
        <begin position="169"/>
        <end position="178"/>
    </location>
</feature>
<organism evidence="2 3">
    <name type="scientific">Ruminococcus difficilis</name>
    <dbReference type="NCBI Taxonomy" id="2763069"/>
    <lineage>
        <taxon>Bacteria</taxon>
        <taxon>Bacillati</taxon>
        <taxon>Bacillota</taxon>
        <taxon>Clostridia</taxon>
        <taxon>Eubacteriales</taxon>
        <taxon>Oscillospiraceae</taxon>
        <taxon>Ruminococcus</taxon>
    </lineage>
</organism>
<keyword evidence="3" id="KW-1185">Reference proteome</keyword>
<accession>A0A935C326</accession>
<comment type="caution">
    <text evidence="2">The sequence shown here is derived from an EMBL/GenBank/DDBJ whole genome shotgun (WGS) entry which is preliminary data.</text>
</comment>
<feature type="compositionally biased region" description="Basic and acidic residues" evidence="1">
    <location>
        <begin position="180"/>
        <end position="202"/>
    </location>
</feature>
<evidence type="ECO:0000313" key="3">
    <source>
        <dbReference type="Proteomes" id="UP000633365"/>
    </source>
</evidence>
<dbReference type="RefSeq" id="WP_201428281.1">
    <property type="nucleotide sequence ID" value="NZ_JAEQMG010000143.1"/>
</dbReference>
<dbReference type="Pfam" id="PF04404">
    <property type="entry name" value="ERF"/>
    <property type="match status" value="1"/>
</dbReference>
<sequence length="272" mass="29819">MMQDEKGRTAGNNAPMIYKALAGVIADVGSVAKDKVNRQQGFKFRSIDDVYNALHPALARNKVVIIPRVLERKCEVVGKTKNGTDMIKVICKVKFGFYAEDGSNEEAIIYGEGIDTGDKATNKAMAIAYKYACFQVFCIPTEDMVDPDAESLELQEEGTKGQKAKKAAAPKAAAQPKKQAAKEKPVSEKKAEPEKKAEKPEGSETEVNVGSPATKEMIATVRAEQKRTGVPDKIILGRKQVNAKTIEELTIGEFKYIMSIFEKTPDRKGETE</sequence>
<evidence type="ECO:0000313" key="2">
    <source>
        <dbReference type="EMBL" id="MBK6089564.1"/>
    </source>
</evidence>
<feature type="region of interest" description="Disordered" evidence="1">
    <location>
        <begin position="150"/>
        <end position="214"/>
    </location>
</feature>
<evidence type="ECO:0000256" key="1">
    <source>
        <dbReference type="SAM" id="MobiDB-lite"/>
    </source>
</evidence>
<dbReference type="InterPro" id="IPR007499">
    <property type="entry name" value="ERF_bacteria_virus"/>
</dbReference>
<reference evidence="2" key="1">
    <citation type="submission" date="2021-01" db="EMBL/GenBank/DDBJ databases">
        <title>Genome public.</title>
        <authorList>
            <person name="Liu C."/>
            <person name="Sun Q."/>
        </authorList>
    </citation>
    <scope>NUCLEOTIDE SEQUENCE</scope>
    <source>
        <strain evidence="2">M6</strain>
    </source>
</reference>
<protein>
    <submittedName>
        <fullName evidence="2">ERF family protein</fullName>
    </submittedName>
</protein>
<name>A0A935C326_9FIRM</name>
<dbReference type="EMBL" id="JAEQMG010000143">
    <property type="protein sequence ID" value="MBK6089564.1"/>
    <property type="molecule type" value="Genomic_DNA"/>
</dbReference>
<dbReference type="Proteomes" id="UP000633365">
    <property type="component" value="Unassembled WGS sequence"/>
</dbReference>